<protein>
    <submittedName>
        <fullName evidence="2">Structural protein</fullName>
    </submittedName>
</protein>
<reference evidence="2" key="1">
    <citation type="submission" date="2017-02" db="EMBL/GenBank/DDBJ databases">
        <title>Genome sequence of Serratia marcescens phage BF.</title>
        <authorList>
            <person name="Casey E."/>
            <person name="Fitzgerald B."/>
            <person name="Mahony J."/>
            <person name="Lugli G."/>
            <person name="Ventura M."/>
            <person name="van Sinderen D."/>
        </authorList>
    </citation>
    <scope>NUCLEOTIDE SEQUENCE [LARGE SCALE GENOMIC DNA]</scope>
</reference>
<dbReference type="OrthoDB" id="10021at10239"/>
<name>A0A1S6UAQ8_9CAUD</name>
<sequence>MDIQQTAQELQKFADANGLQMDVNQALSAMDAGDFVEINQAMDNSDNRTIMQVLQKYKARTNENYQYFDGTTLSESDEINNINSMGVDALIEAYRDNVHGAFYDCSHLTLSEMRTLVYEDLASTLSANQTANRNTTTQKTQVNPQTQAKLKQAELQQNANNSSFKVSVPGDSSGTTQVAPIVGVDVGPTPQQTLVVTKNNEKPNQVNVFGLDDVQAVQEDDEHDDVGSQEVMAPQAPADNIEQVDSPFTQENPGLGELSREIGRIEGDQYDTSGEESPEGNEAMNNEDEMISQILDFCSRMRGR</sequence>
<gene>
    <name evidence="2" type="ORF">BF_0293</name>
</gene>
<keyword evidence="3" id="KW-1185">Reference proteome</keyword>
<evidence type="ECO:0000313" key="2">
    <source>
        <dbReference type="EMBL" id="AQW88818.1"/>
    </source>
</evidence>
<accession>A0A1S6UAQ8</accession>
<evidence type="ECO:0000313" key="3">
    <source>
        <dbReference type="Proteomes" id="UP000221837"/>
    </source>
</evidence>
<proteinExistence type="predicted"/>
<feature type="region of interest" description="Disordered" evidence="1">
    <location>
        <begin position="267"/>
        <end position="290"/>
    </location>
</feature>
<dbReference type="Proteomes" id="UP000221837">
    <property type="component" value="Genome"/>
</dbReference>
<feature type="compositionally biased region" description="Acidic residues" evidence="1">
    <location>
        <begin position="273"/>
        <end position="290"/>
    </location>
</feature>
<dbReference type="EMBL" id="KY630187">
    <property type="protein sequence ID" value="AQW88818.1"/>
    <property type="molecule type" value="Genomic_DNA"/>
</dbReference>
<evidence type="ECO:0000256" key="1">
    <source>
        <dbReference type="SAM" id="MobiDB-lite"/>
    </source>
</evidence>
<organism evidence="2 3">
    <name type="scientific">Serratia phage BF</name>
    <dbReference type="NCBI Taxonomy" id="1962671"/>
    <lineage>
        <taxon>Viruses</taxon>
        <taxon>Duplodnaviria</taxon>
        <taxon>Heunggongvirae</taxon>
        <taxon>Uroviricota</taxon>
        <taxon>Caudoviricetes</taxon>
        <taxon>Eneladusvirus</taxon>
        <taxon>Eneladusvirus BF</taxon>
    </lineage>
</organism>